<organism evidence="4 5">
    <name type="scientific">Streptomyces iconiensis</name>
    <dbReference type="NCBI Taxonomy" id="1384038"/>
    <lineage>
        <taxon>Bacteria</taxon>
        <taxon>Bacillati</taxon>
        <taxon>Actinomycetota</taxon>
        <taxon>Actinomycetes</taxon>
        <taxon>Kitasatosporales</taxon>
        <taxon>Streptomycetaceae</taxon>
        <taxon>Streptomyces</taxon>
    </lineage>
</organism>
<gene>
    <name evidence="4" type="ORF">NMN56_027065</name>
</gene>
<keyword evidence="1" id="KW-0479">Metal-binding</keyword>
<dbReference type="PANTHER" id="PTHR22789:SF0">
    <property type="entry name" value="3-OXO-TETRONATE 4-PHOSPHATE DECARBOXYLASE-RELATED"/>
    <property type="match status" value="1"/>
</dbReference>
<evidence type="ECO:0000313" key="5">
    <source>
        <dbReference type="Proteomes" id="UP001214441"/>
    </source>
</evidence>
<evidence type="ECO:0000256" key="2">
    <source>
        <dbReference type="ARBA" id="ARBA00023239"/>
    </source>
</evidence>
<accession>A0ABT7A2J8</accession>
<evidence type="ECO:0000313" key="4">
    <source>
        <dbReference type="EMBL" id="MDJ1135550.1"/>
    </source>
</evidence>
<dbReference type="RefSeq" id="WP_274040749.1">
    <property type="nucleotide sequence ID" value="NZ_JANCPR020000030.1"/>
</dbReference>
<reference evidence="4 5" key="1">
    <citation type="submission" date="2023-05" db="EMBL/GenBank/DDBJ databases">
        <title>Streptantibioticus silvisoli sp. nov., acidotolerant actinomycetes 1 from pine litter.</title>
        <authorList>
            <person name="Swiecimska M."/>
            <person name="Golinska P."/>
            <person name="Sangal V."/>
            <person name="Wachnowicz B."/>
            <person name="Goodfellow M."/>
        </authorList>
    </citation>
    <scope>NUCLEOTIDE SEQUENCE [LARGE SCALE GENOMIC DNA]</scope>
    <source>
        <strain evidence="4 5">DSM 42109</strain>
    </source>
</reference>
<dbReference type="PANTHER" id="PTHR22789">
    <property type="entry name" value="FUCULOSE PHOSPHATE ALDOLASE"/>
    <property type="match status" value="1"/>
</dbReference>
<dbReference type="SUPFAM" id="SSF53639">
    <property type="entry name" value="AraD/HMP-PK domain-like"/>
    <property type="match status" value="1"/>
</dbReference>
<sequence>MKKATTVEGLIEQLIDVGSTAVRQGFVLASGGNLSARLPGSDEFVVTASGTWLDRLVPGDFATMNLKGEVVGGPSADNPRPSSEWKLHQRTYLVREDANAIVHIHPQHAVLVDALGHRIRLLTLDHAVYVRSVGRTDFHPNGSDELADAAAEQARHHNCVILSNHGCSALGEDIGMAFRRAMNLEEAATATYRALTLGDTTATFPMPADGAIQHA</sequence>
<name>A0ABT7A2J8_9ACTN</name>
<dbReference type="Proteomes" id="UP001214441">
    <property type="component" value="Unassembled WGS sequence"/>
</dbReference>
<dbReference type="SMART" id="SM01007">
    <property type="entry name" value="Aldolase_II"/>
    <property type="match status" value="1"/>
</dbReference>
<keyword evidence="2" id="KW-0456">Lyase</keyword>
<proteinExistence type="predicted"/>
<comment type="caution">
    <text evidence="4">The sequence shown here is derived from an EMBL/GenBank/DDBJ whole genome shotgun (WGS) entry which is preliminary data.</text>
</comment>
<evidence type="ECO:0000256" key="1">
    <source>
        <dbReference type="ARBA" id="ARBA00022723"/>
    </source>
</evidence>
<dbReference type="InterPro" id="IPR050197">
    <property type="entry name" value="Aldolase_class_II_sugar_metab"/>
</dbReference>
<evidence type="ECO:0000259" key="3">
    <source>
        <dbReference type="SMART" id="SM01007"/>
    </source>
</evidence>
<protein>
    <submittedName>
        <fullName evidence="4">Class II aldolase/adducin family protein</fullName>
    </submittedName>
</protein>
<dbReference type="Gene3D" id="3.40.225.10">
    <property type="entry name" value="Class II aldolase/adducin N-terminal domain"/>
    <property type="match status" value="1"/>
</dbReference>
<keyword evidence="5" id="KW-1185">Reference proteome</keyword>
<dbReference type="EMBL" id="JANCPR020000030">
    <property type="protein sequence ID" value="MDJ1135550.1"/>
    <property type="molecule type" value="Genomic_DNA"/>
</dbReference>
<dbReference type="InterPro" id="IPR001303">
    <property type="entry name" value="Aldolase_II/adducin_N"/>
</dbReference>
<dbReference type="Pfam" id="PF00596">
    <property type="entry name" value="Aldolase_II"/>
    <property type="match status" value="1"/>
</dbReference>
<dbReference type="InterPro" id="IPR036409">
    <property type="entry name" value="Aldolase_II/adducin_N_sf"/>
</dbReference>
<feature type="domain" description="Class II aldolase/adducin N-terminal" evidence="3">
    <location>
        <begin position="12"/>
        <end position="192"/>
    </location>
</feature>